<evidence type="ECO:0000256" key="2">
    <source>
        <dbReference type="ARBA" id="ARBA00022857"/>
    </source>
</evidence>
<sequence>MASSRIWFITGSSSGLGRQMVETALVNGERVVATLRTPEAISDLGAKYTEDQLLILKLDVSKRDEVASAFDTAKEAFGRIDIVFSNAGTGIMDEVESTPEELARWQFEVNFWGGWYVTVEAMKCFRETNIPIGGKLMHMSSMYGVDTCPGGGWYCATKFAAEAMVESLSKELDPAWNIKIVVLCPGYFKTPMNTNAHIREPLPAYASNPQLPTNLGRKALREGQVPTGDPVKLINRIFELSKTDEHLLHVPLGVDAVGLFEGKAKTLSCAAVGGVKWSEDLTF</sequence>
<comment type="similarity">
    <text evidence="1 4">Belongs to the short-chain dehydrogenases/reductases (SDR) family.</text>
</comment>
<evidence type="ECO:0000313" key="5">
    <source>
        <dbReference type="EMBL" id="KAF9068194.1"/>
    </source>
</evidence>
<keyword evidence="3" id="KW-0560">Oxidoreductase</keyword>
<dbReference type="InterPro" id="IPR002347">
    <property type="entry name" value="SDR_fam"/>
</dbReference>
<dbReference type="EMBL" id="JADNRY010000064">
    <property type="protein sequence ID" value="KAF9068194.1"/>
    <property type="molecule type" value="Genomic_DNA"/>
</dbReference>
<evidence type="ECO:0000256" key="1">
    <source>
        <dbReference type="ARBA" id="ARBA00006484"/>
    </source>
</evidence>
<dbReference type="GO" id="GO:0016491">
    <property type="term" value="F:oxidoreductase activity"/>
    <property type="evidence" value="ECO:0007669"/>
    <property type="project" value="UniProtKB-KW"/>
</dbReference>
<gene>
    <name evidence="5" type="ORF">BDP27DRAFT_1327760</name>
</gene>
<dbReference type="AlphaFoldDB" id="A0A9P5U6W9"/>
<evidence type="ECO:0000256" key="4">
    <source>
        <dbReference type="RuleBase" id="RU000363"/>
    </source>
</evidence>
<dbReference type="Proteomes" id="UP000772434">
    <property type="component" value="Unassembled WGS sequence"/>
</dbReference>
<dbReference type="PROSITE" id="PS00061">
    <property type="entry name" value="ADH_SHORT"/>
    <property type="match status" value="1"/>
</dbReference>
<dbReference type="Gene3D" id="3.40.50.720">
    <property type="entry name" value="NAD(P)-binding Rossmann-like Domain"/>
    <property type="match status" value="1"/>
</dbReference>
<dbReference type="InterPro" id="IPR036291">
    <property type="entry name" value="NAD(P)-bd_dom_sf"/>
</dbReference>
<dbReference type="OrthoDB" id="1274115at2759"/>
<evidence type="ECO:0000256" key="3">
    <source>
        <dbReference type="ARBA" id="ARBA00023002"/>
    </source>
</evidence>
<organism evidence="5 6">
    <name type="scientific">Rhodocollybia butyracea</name>
    <dbReference type="NCBI Taxonomy" id="206335"/>
    <lineage>
        <taxon>Eukaryota</taxon>
        <taxon>Fungi</taxon>
        <taxon>Dikarya</taxon>
        <taxon>Basidiomycota</taxon>
        <taxon>Agaricomycotina</taxon>
        <taxon>Agaricomycetes</taxon>
        <taxon>Agaricomycetidae</taxon>
        <taxon>Agaricales</taxon>
        <taxon>Marasmiineae</taxon>
        <taxon>Omphalotaceae</taxon>
        <taxon>Rhodocollybia</taxon>
    </lineage>
</organism>
<proteinExistence type="inferred from homology"/>
<reference evidence="5" key="1">
    <citation type="submission" date="2020-11" db="EMBL/GenBank/DDBJ databases">
        <authorList>
            <consortium name="DOE Joint Genome Institute"/>
            <person name="Ahrendt S."/>
            <person name="Riley R."/>
            <person name="Andreopoulos W."/>
            <person name="Labutti K."/>
            <person name="Pangilinan J."/>
            <person name="Ruiz-Duenas F.J."/>
            <person name="Barrasa J.M."/>
            <person name="Sanchez-Garcia M."/>
            <person name="Camarero S."/>
            <person name="Miyauchi S."/>
            <person name="Serrano A."/>
            <person name="Linde D."/>
            <person name="Babiker R."/>
            <person name="Drula E."/>
            <person name="Ayuso-Fernandez I."/>
            <person name="Pacheco R."/>
            <person name="Padilla G."/>
            <person name="Ferreira P."/>
            <person name="Barriuso J."/>
            <person name="Kellner H."/>
            <person name="Castanera R."/>
            <person name="Alfaro M."/>
            <person name="Ramirez L."/>
            <person name="Pisabarro A.G."/>
            <person name="Kuo A."/>
            <person name="Tritt A."/>
            <person name="Lipzen A."/>
            <person name="He G."/>
            <person name="Yan M."/>
            <person name="Ng V."/>
            <person name="Cullen D."/>
            <person name="Martin F."/>
            <person name="Rosso M.-N."/>
            <person name="Henrissat B."/>
            <person name="Hibbett D."/>
            <person name="Martinez A.T."/>
            <person name="Grigoriev I.V."/>
        </authorList>
    </citation>
    <scope>NUCLEOTIDE SEQUENCE</scope>
    <source>
        <strain evidence="5">AH 40177</strain>
    </source>
</reference>
<comment type="caution">
    <text evidence="5">The sequence shown here is derived from an EMBL/GenBank/DDBJ whole genome shotgun (WGS) entry which is preliminary data.</text>
</comment>
<keyword evidence="6" id="KW-1185">Reference proteome</keyword>
<dbReference type="InterPro" id="IPR051911">
    <property type="entry name" value="SDR_oxidoreductase"/>
</dbReference>
<dbReference type="SUPFAM" id="SSF51735">
    <property type="entry name" value="NAD(P)-binding Rossmann-fold domains"/>
    <property type="match status" value="1"/>
</dbReference>
<name>A0A9P5U6W9_9AGAR</name>
<protein>
    <submittedName>
        <fullName evidence="5">NAD(P)-binding protein</fullName>
    </submittedName>
</protein>
<dbReference type="InterPro" id="IPR020904">
    <property type="entry name" value="Sc_DH/Rdtase_CS"/>
</dbReference>
<dbReference type="PANTHER" id="PTHR43976">
    <property type="entry name" value="SHORT CHAIN DEHYDROGENASE"/>
    <property type="match status" value="1"/>
</dbReference>
<accession>A0A9P5U6W9</accession>
<dbReference type="PRINTS" id="PR00080">
    <property type="entry name" value="SDRFAMILY"/>
</dbReference>
<evidence type="ECO:0000313" key="6">
    <source>
        <dbReference type="Proteomes" id="UP000772434"/>
    </source>
</evidence>
<keyword evidence="2" id="KW-0521">NADP</keyword>
<dbReference type="Pfam" id="PF00106">
    <property type="entry name" value="adh_short"/>
    <property type="match status" value="1"/>
</dbReference>
<dbReference type="PANTHER" id="PTHR43976:SF16">
    <property type="entry name" value="SHORT-CHAIN DEHYDROGENASE_REDUCTASE FAMILY PROTEIN"/>
    <property type="match status" value="1"/>
</dbReference>
<dbReference type="PRINTS" id="PR00081">
    <property type="entry name" value="GDHRDH"/>
</dbReference>